<evidence type="ECO:0000256" key="2">
    <source>
        <dbReference type="SAM" id="MobiDB-lite"/>
    </source>
</evidence>
<feature type="region of interest" description="Disordered" evidence="2">
    <location>
        <begin position="268"/>
        <end position="298"/>
    </location>
</feature>
<protein>
    <submittedName>
        <fullName evidence="3">Uncharacterized protein</fullName>
    </submittedName>
</protein>
<evidence type="ECO:0000313" key="4">
    <source>
        <dbReference type="Proteomes" id="UP001295684"/>
    </source>
</evidence>
<feature type="coiled-coil region" evidence="1">
    <location>
        <begin position="15"/>
        <end position="42"/>
    </location>
</feature>
<dbReference type="AlphaFoldDB" id="A0AAD1UJ39"/>
<feature type="compositionally biased region" description="Polar residues" evidence="2">
    <location>
        <begin position="181"/>
        <end position="191"/>
    </location>
</feature>
<accession>A0AAD1UJ39</accession>
<name>A0AAD1UJ39_EUPCR</name>
<dbReference type="Proteomes" id="UP001295684">
    <property type="component" value="Unassembled WGS sequence"/>
</dbReference>
<proteinExistence type="predicted"/>
<gene>
    <name evidence="3" type="ORF">ECRASSUSDP1_LOCUS10995</name>
</gene>
<feature type="region of interest" description="Disordered" evidence="2">
    <location>
        <begin position="123"/>
        <end position="192"/>
    </location>
</feature>
<evidence type="ECO:0000313" key="3">
    <source>
        <dbReference type="EMBL" id="CAI2369692.1"/>
    </source>
</evidence>
<keyword evidence="4" id="KW-1185">Reference proteome</keyword>
<organism evidence="3 4">
    <name type="scientific">Euplotes crassus</name>
    <dbReference type="NCBI Taxonomy" id="5936"/>
    <lineage>
        <taxon>Eukaryota</taxon>
        <taxon>Sar</taxon>
        <taxon>Alveolata</taxon>
        <taxon>Ciliophora</taxon>
        <taxon>Intramacronucleata</taxon>
        <taxon>Spirotrichea</taxon>
        <taxon>Hypotrichia</taxon>
        <taxon>Euplotida</taxon>
        <taxon>Euplotidae</taxon>
        <taxon>Moneuplotes</taxon>
    </lineage>
</organism>
<keyword evidence="1" id="KW-0175">Coiled coil</keyword>
<feature type="compositionally biased region" description="Polar residues" evidence="2">
    <location>
        <begin position="123"/>
        <end position="143"/>
    </location>
</feature>
<dbReference type="EMBL" id="CAMPGE010010844">
    <property type="protein sequence ID" value="CAI2369692.1"/>
    <property type="molecule type" value="Genomic_DNA"/>
</dbReference>
<evidence type="ECO:0000256" key="1">
    <source>
        <dbReference type="SAM" id="Coils"/>
    </source>
</evidence>
<sequence>MNKRIKYKQAKYALNHFGEKKIKQAQGEIQEVDENQAEEKNQEDDQKLPKIQKQGFVLDCITGKMPEYNSKNDKHLQHFYIRKKLIRLLRRHEINSLHKKYKKKRKGRQTSKSVNVTRHSFFKNNLKSNVSSKGGLRSRSSQRVQEKPVKPRPINNKFRISGLKKAKRHTSRNVKNKLNRKGQTQRVFSSENTKDGFFLTSVNDIENADKENNPELSHRKPMFANLNPKPKTKKPFKNLYSTLGRTGRLPSVKRGLPKTSLGFLNKQGRISRNTGGLTHRTSRSRRTNNGSQCKGKKKIPYMTKGDFRSLLEKYKKEVGRVKAGLE</sequence>
<feature type="region of interest" description="Disordered" evidence="2">
    <location>
        <begin position="211"/>
        <end position="234"/>
    </location>
</feature>
<feature type="compositionally biased region" description="Basic residues" evidence="2">
    <location>
        <begin position="162"/>
        <end position="180"/>
    </location>
</feature>
<comment type="caution">
    <text evidence="3">The sequence shown here is derived from an EMBL/GenBank/DDBJ whole genome shotgun (WGS) entry which is preliminary data.</text>
</comment>
<reference evidence="3" key="1">
    <citation type="submission" date="2023-07" db="EMBL/GenBank/DDBJ databases">
        <authorList>
            <consortium name="AG Swart"/>
            <person name="Singh M."/>
            <person name="Singh A."/>
            <person name="Seah K."/>
            <person name="Emmerich C."/>
        </authorList>
    </citation>
    <scope>NUCLEOTIDE SEQUENCE</scope>
    <source>
        <strain evidence="3">DP1</strain>
    </source>
</reference>